<feature type="region of interest" description="Disordered" evidence="3">
    <location>
        <begin position="62"/>
        <end position="81"/>
    </location>
</feature>
<reference evidence="4" key="1">
    <citation type="submission" date="2022-11" db="UniProtKB">
        <authorList>
            <consortium name="EnsemblMetazoa"/>
        </authorList>
    </citation>
    <scope>IDENTIFICATION</scope>
</reference>
<keyword evidence="1" id="KW-0238">DNA-binding</keyword>
<dbReference type="InterPro" id="IPR013762">
    <property type="entry name" value="Integrase-like_cat_sf"/>
</dbReference>
<dbReference type="GO" id="GO:0006310">
    <property type="term" value="P:DNA recombination"/>
    <property type="evidence" value="ECO:0007669"/>
    <property type="project" value="UniProtKB-KW"/>
</dbReference>
<dbReference type="EnsemblMetazoa" id="XM_038207616.1">
    <property type="protein sequence ID" value="XP_038063544.1"/>
    <property type="gene ID" value="LOC119734238"/>
</dbReference>
<feature type="region of interest" description="Disordered" evidence="3">
    <location>
        <begin position="90"/>
        <end position="129"/>
    </location>
</feature>
<evidence type="ECO:0000313" key="5">
    <source>
        <dbReference type="Proteomes" id="UP000887568"/>
    </source>
</evidence>
<dbReference type="Gene3D" id="1.10.443.10">
    <property type="entry name" value="Intergrase catalytic core"/>
    <property type="match status" value="1"/>
</dbReference>
<dbReference type="Gene3D" id="1.10.150.130">
    <property type="match status" value="1"/>
</dbReference>
<dbReference type="OrthoDB" id="6064581at2759"/>
<dbReference type="InterPro" id="IPR011010">
    <property type="entry name" value="DNA_brk_join_enz"/>
</dbReference>
<evidence type="ECO:0000313" key="4">
    <source>
        <dbReference type="EnsemblMetazoa" id="XP_038063544.1"/>
    </source>
</evidence>
<dbReference type="GO" id="GO:0003677">
    <property type="term" value="F:DNA binding"/>
    <property type="evidence" value="ECO:0007669"/>
    <property type="project" value="UniProtKB-KW"/>
</dbReference>
<keyword evidence="5" id="KW-1185">Reference proteome</keyword>
<dbReference type="Proteomes" id="UP000887568">
    <property type="component" value="Unplaced"/>
</dbReference>
<organism evidence="4 5">
    <name type="scientific">Patiria miniata</name>
    <name type="common">Bat star</name>
    <name type="synonym">Asterina miniata</name>
    <dbReference type="NCBI Taxonomy" id="46514"/>
    <lineage>
        <taxon>Eukaryota</taxon>
        <taxon>Metazoa</taxon>
        <taxon>Echinodermata</taxon>
        <taxon>Eleutherozoa</taxon>
        <taxon>Asterozoa</taxon>
        <taxon>Asteroidea</taxon>
        <taxon>Valvatacea</taxon>
        <taxon>Valvatida</taxon>
        <taxon>Asterinidae</taxon>
        <taxon>Patiria</taxon>
    </lineage>
</organism>
<evidence type="ECO:0000256" key="3">
    <source>
        <dbReference type="SAM" id="MobiDB-lite"/>
    </source>
</evidence>
<accession>A0A914AJF4</accession>
<evidence type="ECO:0008006" key="6">
    <source>
        <dbReference type="Google" id="ProtNLM"/>
    </source>
</evidence>
<keyword evidence="2" id="KW-0233">DNA recombination</keyword>
<protein>
    <recommendedName>
        <fullName evidence="6">Core-binding (CB) domain-containing protein</fullName>
    </recommendedName>
</protein>
<dbReference type="GeneID" id="119734238"/>
<dbReference type="InterPro" id="IPR010998">
    <property type="entry name" value="Integrase_recombinase_N"/>
</dbReference>
<evidence type="ECO:0000256" key="2">
    <source>
        <dbReference type="ARBA" id="ARBA00023172"/>
    </source>
</evidence>
<dbReference type="RefSeq" id="XP_038063544.1">
    <property type="nucleotide sequence ID" value="XM_038207616.1"/>
</dbReference>
<dbReference type="PANTHER" id="PTHR35617:SF3">
    <property type="entry name" value="CORE-BINDING (CB) DOMAIN-CONTAINING PROTEIN"/>
    <property type="match status" value="1"/>
</dbReference>
<name>A0A914AJF4_PATMI</name>
<dbReference type="SUPFAM" id="SSF56349">
    <property type="entry name" value="DNA breaking-rejoining enzymes"/>
    <property type="match status" value="1"/>
</dbReference>
<dbReference type="PANTHER" id="PTHR35617">
    <property type="entry name" value="PHAGE_INTEGRASE DOMAIN-CONTAINING PROTEIN"/>
    <property type="match status" value="1"/>
</dbReference>
<dbReference type="GO" id="GO:0015074">
    <property type="term" value="P:DNA integration"/>
    <property type="evidence" value="ECO:0007669"/>
    <property type="project" value="InterPro"/>
</dbReference>
<feature type="compositionally biased region" description="Polar residues" evidence="3">
    <location>
        <begin position="1"/>
        <end position="20"/>
    </location>
</feature>
<feature type="region of interest" description="Disordered" evidence="3">
    <location>
        <begin position="1"/>
        <end position="46"/>
    </location>
</feature>
<evidence type="ECO:0000256" key="1">
    <source>
        <dbReference type="ARBA" id="ARBA00023125"/>
    </source>
</evidence>
<sequence>MVSPPSCSQTHLQRTRNSTCGPIRISPEQPASNLLHPSHSSSGVEGRCPQLRLVRNACSCLPPDLSHSTGPDKDRDGAIQSSPHSSILAKTAMVSSPSGSPGSLAPHTSQPARPPVTTRVSHSASGSIHSPSLCLDALKVSFRSAGLSEEATSLATKSRWRSTRRTYDSRLLHFTKWCEERAVNPRSASVTSIGDFFLHLFNSGLQISTIKGYRSAIGVLHQGFHDGTTTSSNTSISHMIRGMFNDRPPTRKLIPSWDLGTVLLSLSKPPFEPAGSSSLHHLTVKTIFLLAAATARRRSELHALSVEPGHIRWEPGGVRLIPRVGFLTKNQSMGFSPPDIFVPSLTSFSSVAEDKWWCPVRALKYYIARTKPLRGDIKQLFITTIQPHHKASVTTIARWISVAIQCHSDHRGSKSGAHETRSMSTSWAHLLGVPLSEIMKAACWKNPSTFTSCYLKDVLQAEGHMGKKVLQETARSAARSARTAPLK</sequence>
<dbReference type="SUPFAM" id="SSF47823">
    <property type="entry name" value="lambda integrase-like, N-terminal domain"/>
    <property type="match status" value="1"/>
</dbReference>
<dbReference type="AlphaFoldDB" id="A0A914AJF4"/>
<proteinExistence type="predicted"/>
<dbReference type="OMA" id="SINCHRS"/>